<sequence>MRGAKSWQGLQLYTVGHSTRTLDELIALLRPFGVSTVADIRTIPRSRHNPQFEREALRTALRGHRLRYVHLPALGGLRHARGDSPNTGWRNASFRGYADYMLTDEFESGLAELRELVVKGTVALMCAEAVPWRCHRSLVADALTVRGAQVEHITSRTRSTPHRMTDFAHVDGTRLTYPAGLGSSLDTRAPFHLEATVRVLQRRPTNLVDVWEEGRYLRALTVSDGLVLVEVSNQGTMDEPQVRFRVLEGDDSRGAHAEISQLLRRGLGLDVDPEPLERLLQAERKLHPIARALRGMRPPRFPSLFETFASVIPFQQVSLDAGVAVVRRLVERFGRSLPHEGQERYAFPGAAVLAEARLDAIRSCGLSARKAEALRAAAAAIQAGDVTEAMLSQMSSAEAMRMLTGLHGIGPWSAALVLLRGFGRLDVFPEGDVGVIRGLSGLMHVEPGPALERLIRRFGEQRGYLYFCSLGSALLARGLIHAADAGPRRSLLSAPESHH</sequence>
<dbReference type="EMBL" id="JABFNT010000116">
    <property type="protein sequence ID" value="NOJ82172.1"/>
    <property type="molecule type" value="Genomic_DNA"/>
</dbReference>
<evidence type="ECO:0000313" key="4">
    <source>
        <dbReference type="Proteomes" id="UP000533080"/>
    </source>
</evidence>
<dbReference type="GO" id="GO:0003824">
    <property type="term" value="F:catalytic activity"/>
    <property type="evidence" value="ECO:0007669"/>
    <property type="project" value="InterPro"/>
</dbReference>
<dbReference type="Pfam" id="PF06029">
    <property type="entry name" value="AlkA_N"/>
    <property type="match status" value="1"/>
</dbReference>
<feature type="domain" description="HhH-GPD" evidence="1">
    <location>
        <begin position="315"/>
        <end position="470"/>
    </location>
</feature>
<feature type="domain" description="DNA-3-methyladenine glycosylase AlkA N-terminal" evidence="2">
    <location>
        <begin position="184"/>
        <end position="303"/>
    </location>
</feature>
<evidence type="ECO:0000313" key="3">
    <source>
        <dbReference type="EMBL" id="NOJ82172.1"/>
    </source>
</evidence>
<dbReference type="AlphaFoldDB" id="A0A7Y4IMU8"/>
<dbReference type="InterPro" id="IPR037046">
    <property type="entry name" value="AlkA_N_sf"/>
</dbReference>
<dbReference type="InterPro" id="IPR007438">
    <property type="entry name" value="DUF488"/>
</dbReference>
<dbReference type="PANTHER" id="PTHR39337:SF1">
    <property type="entry name" value="BLR5642 PROTEIN"/>
    <property type="match status" value="1"/>
</dbReference>
<proteinExistence type="predicted"/>
<dbReference type="PANTHER" id="PTHR39337">
    <property type="entry name" value="BLR5642 PROTEIN"/>
    <property type="match status" value="1"/>
</dbReference>
<comment type="caution">
    <text evidence="3">The sequence shown here is derived from an EMBL/GenBank/DDBJ whole genome shotgun (WGS) entry which is preliminary data.</text>
</comment>
<evidence type="ECO:0000259" key="1">
    <source>
        <dbReference type="SMART" id="SM00478"/>
    </source>
</evidence>
<dbReference type="Gene3D" id="3.30.310.20">
    <property type="entry name" value="DNA-3-methyladenine glycosylase AlkA, N-terminal domain"/>
    <property type="match status" value="1"/>
</dbReference>
<dbReference type="Pfam" id="PF00730">
    <property type="entry name" value="HhH-GPD"/>
    <property type="match status" value="1"/>
</dbReference>
<dbReference type="SUPFAM" id="SSF48150">
    <property type="entry name" value="DNA-glycosylase"/>
    <property type="match status" value="1"/>
</dbReference>
<dbReference type="InterPro" id="IPR011257">
    <property type="entry name" value="DNA_glycosylase"/>
</dbReference>
<accession>A0A7Y4IMU8</accession>
<name>A0A7Y4IMU8_MYXXA</name>
<dbReference type="SMART" id="SM00478">
    <property type="entry name" value="ENDO3c"/>
    <property type="match status" value="1"/>
</dbReference>
<organism evidence="3 4">
    <name type="scientific">Myxococcus xanthus</name>
    <dbReference type="NCBI Taxonomy" id="34"/>
    <lineage>
        <taxon>Bacteria</taxon>
        <taxon>Pseudomonadati</taxon>
        <taxon>Myxococcota</taxon>
        <taxon>Myxococcia</taxon>
        <taxon>Myxococcales</taxon>
        <taxon>Cystobacterineae</taxon>
        <taxon>Myxococcaceae</taxon>
        <taxon>Myxococcus</taxon>
    </lineage>
</organism>
<dbReference type="Proteomes" id="UP000533080">
    <property type="component" value="Unassembled WGS sequence"/>
</dbReference>
<protein>
    <submittedName>
        <fullName evidence="3">DUF488 family protein</fullName>
    </submittedName>
</protein>
<dbReference type="Pfam" id="PF04343">
    <property type="entry name" value="DUF488"/>
    <property type="match status" value="1"/>
</dbReference>
<reference evidence="3 4" key="1">
    <citation type="submission" date="2020-05" db="EMBL/GenBank/DDBJ databases">
        <authorList>
            <person name="Whitworth D."/>
        </authorList>
    </citation>
    <scope>NUCLEOTIDE SEQUENCE [LARGE SCALE GENOMIC DNA]</scope>
    <source>
        <strain evidence="3 4">AM005</strain>
    </source>
</reference>
<dbReference type="GO" id="GO:0006284">
    <property type="term" value="P:base-excision repair"/>
    <property type="evidence" value="ECO:0007669"/>
    <property type="project" value="InterPro"/>
</dbReference>
<dbReference type="InterPro" id="IPR003265">
    <property type="entry name" value="HhH-GPD_domain"/>
</dbReference>
<dbReference type="Gene3D" id="1.10.340.30">
    <property type="entry name" value="Hypothetical protein, domain 2"/>
    <property type="match status" value="1"/>
</dbReference>
<gene>
    <name evidence="3" type="ORF">HNV28_28255</name>
</gene>
<dbReference type="RefSeq" id="WP_171444104.1">
    <property type="nucleotide sequence ID" value="NZ_JABFNS010000126.1"/>
</dbReference>
<evidence type="ECO:0000259" key="2">
    <source>
        <dbReference type="SMART" id="SM01009"/>
    </source>
</evidence>
<dbReference type="InterPro" id="IPR010316">
    <property type="entry name" value="AlkA_N"/>
</dbReference>
<dbReference type="SMART" id="SM01009">
    <property type="entry name" value="AlkA_N"/>
    <property type="match status" value="1"/>
</dbReference>